<feature type="region of interest" description="Disordered" evidence="1">
    <location>
        <begin position="100"/>
        <end position="142"/>
    </location>
</feature>
<proteinExistence type="predicted"/>
<dbReference type="InParanoid" id="M1BYM6"/>
<dbReference type="AlphaFoldDB" id="M1BYM6"/>
<organism evidence="2 3">
    <name type="scientific">Solanum tuberosum</name>
    <name type="common">Potato</name>
    <dbReference type="NCBI Taxonomy" id="4113"/>
    <lineage>
        <taxon>Eukaryota</taxon>
        <taxon>Viridiplantae</taxon>
        <taxon>Streptophyta</taxon>
        <taxon>Embryophyta</taxon>
        <taxon>Tracheophyta</taxon>
        <taxon>Spermatophyta</taxon>
        <taxon>Magnoliopsida</taxon>
        <taxon>eudicotyledons</taxon>
        <taxon>Gunneridae</taxon>
        <taxon>Pentapetalae</taxon>
        <taxon>asterids</taxon>
        <taxon>lamiids</taxon>
        <taxon>Solanales</taxon>
        <taxon>Solanaceae</taxon>
        <taxon>Solanoideae</taxon>
        <taxon>Solaneae</taxon>
        <taxon>Solanum</taxon>
    </lineage>
</organism>
<dbReference type="PaxDb" id="4113-PGSC0003DMT400055839"/>
<evidence type="ECO:0000313" key="3">
    <source>
        <dbReference type="Proteomes" id="UP000011115"/>
    </source>
</evidence>
<accession>M1BYM6</accession>
<dbReference type="EnsemblPlants" id="PGSC0003DMT400055839">
    <property type="protein sequence ID" value="PGSC0003DMT400055839"/>
    <property type="gene ID" value="PGSC0003DMG400021688"/>
</dbReference>
<reference evidence="2" key="2">
    <citation type="submission" date="2015-06" db="UniProtKB">
        <authorList>
            <consortium name="EnsemblPlants"/>
        </authorList>
    </citation>
    <scope>IDENTIFICATION</scope>
    <source>
        <strain evidence="2">DM1-3 516 R44</strain>
    </source>
</reference>
<reference evidence="3" key="1">
    <citation type="journal article" date="2011" name="Nature">
        <title>Genome sequence and analysis of the tuber crop potato.</title>
        <authorList>
            <consortium name="The Potato Genome Sequencing Consortium"/>
        </authorList>
    </citation>
    <scope>NUCLEOTIDE SEQUENCE [LARGE SCALE GENOMIC DNA]</scope>
    <source>
        <strain evidence="3">cv. DM1-3 516 R44</strain>
    </source>
</reference>
<dbReference type="Gramene" id="PGSC0003DMT400055839">
    <property type="protein sequence ID" value="PGSC0003DMT400055839"/>
    <property type="gene ID" value="PGSC0003DMG400021688"/>
</dbReference>
<name>M1BYM6_SOLTU</name>
<evidence type="ECO:0000313" key="2">
    <source>
        <dbReference type="EnsemblPlants" id="PGSC0003DMT400055839"/>
    </source>
</evidence>
<protein>
    <submittedName>
        <fullName evidence="2">Uncharacterized protein</fullName>
    </submittedName>
</protein>
<evidence type="ECO:0000256" key="1">
    <source>
        <dbReference type="SAM" id="MobiDB-lite"/>
    </source>
</evidence>
<keyword evidence="3" id="KW-1185">Reference proteome</keyword>
<sequence length="165" mass="18531">MGSYRELMEKANVPWRSQDVEVEGPKNIDLFSLKDALTTAKKSKTTSTTRTSQSDELVPKVPLISESPSNSEPSIIQATSVGTLQVINAKLDKILKNQEEHAQTEKMTQFRKEWSHRVQEAEEDLDKATDGTRPSDKDLDDDTIDDALLFYRSTQAPEIEVSCSE</sequence>
<feature type="compositionally biased region" description="Basic and acidic residues" evidence="1">
    <location>
        <begin position="100"/>
        <end position="137"/>
    </location>
</feature>
<feature type="compositionally biased region" description="Low complexity" evidence="1">
    <location>
        <begin position="64"/>
        <end position="74"/>
    </location>
</feature>
<dbReference type="Proteomes" id="UP000011115">
    <property type="component" value="Unassembled WGS sequence"/>
</dbReference>
<feature type="region of interest" description="Disordered" evidence="1">
    <location>
        <begin position="39"/>
        <end position="74"/>
    </location>
</feature>
<dbReference type="HOGENOM" id="CLU_1613693_0_0_1"/>